<name>A0A7I7Y4J2_9MYCO</name>
<proteinExistence type="predicted"/>
<dbReference type="SUPFAM" id="SSF52091">
    <property type="entry name" value="SpoIIaa-like"/>
    <property type="match status" value="1"/>
</dbReference>
<reference evidence="1" key="2">
    <citation type="submission" date="2020-02" db="EMBL/GenBank/DDBJ databases">
        <authorList>
            <person name="Matsumoto Y."/>
            <person name="Motooka D."/>
            <person name="Nakamura S."/>
        </authorList>
    </citation>
    <scope>NUCLEOTIDE SEQUENCE</scope>
    <source>
        <strain evidence="1">JCM 13671</strain>
    </source>
</reference>
<dbReference type="PROSITE" id="PS50801">
    <property type="entry name" value="STAS"/>
    <property type="match status" value="1"/>
</dbReference>
<dbReference type="EMBL" id="AP022612">
    <property type="protein sequence ID" value="BBZ36033.1"/>
    <property type="molecule type" value="Genomic_DNA"/>
</dbReference>
<dbReference type="RefSeq" id="WP_085151399.1">
    <property type="nucleotide sequence ID" value="NZ_AP022612.1"/>
</dbReference>
<sequence>MTVNPPAERADPIECRTARLFTRTYETDAVTVSATGEIDAANVVAFEQCIRRAERPNKRLVIDLGELKFLGVQAGSALAALYDDLELRHTECGVVTSAAVWRTLRLCDPAGVIRTAGSVDAALQVLRRETTPVAS</sequence>
<dbReference type="Pfam" id="PF01740">
    <property type="entry name" value="STAS"/>
    <property type="match status" value="1"/>
</dbReference>
<reference evidence="1" key="1">
    <citation type="journal article" date="2019" name="Emerg. Microbes Infect.">
        <title>Comprehensive subspecies identification of 175 nontuberculous mycobacteria species based on 7547 genomic profiles.</title>
        <authorList>
            <person name="Matsumoto Y."/>
            <person name="Kinjo T."/>
            <person name="Motooka D."/>
            <person name="Nabeya D."/>
            <person name="Jung N."/>
            <person name="Uechi K."/>
            <person name="Horii T."/>
            <person name="Iida T."/>
            <person name="Fujita J."/>
            <person name="Nakamura S."/>
        </authorList>
    </citation>
    <scope>NUCLEOTIDE SEQUENCE [LARGE SCALE GENOMIC DNA]</scope>
    <source>
        <strain evidence="1">JCM 13671</strain>
    </source>
</reference>
<evidence type="ECO:0000313" key="1">
    <source>
        <dbReference type="EMBL" id="BBZ36033.1"/>
    </source>
</evidence>
<dbReference type="OrthoDB" id="3697150at2"/>
<dbReference type="InterPro" id="IPR002645">
    <property type="entry name" value="STAS_dom"/>
</dbReference>
<dbReference type="Proteomes" id="UP000466931">
    <property type="component" value="Chromosome"/>
</dbReference>
<organism evidence="1 2">
    <name type="scientific">Mycolicibacterium confluentis</name>
    <dbReference type="NCBI Taxonomy" id="28047"/>
    <lineage>
        <taxon>Bacteria</taxon>
        <taxon>Bacillati</taxon>
        <taxon>Actinomycetota</taxon>
        <taxon>Actinomycetes</taxon>
        <taxon>Mycobacteriales</taxon>
        <taxon>Mycobacteriaceae</taxon>
        <taxon>Mycolicibacterium</taxon>
    </lineage>
</organism>
<accession>A0A7I7Y4J2</accession>
<dbReference type="AlphaFoldDB" id="A0A7I7Y4J2"/>
<gene>
    <name evidence="1" type="ORF">MCNF_46380</name>
</gene>
<dbReference type="Gene3D" id="3.30.750.24">
    <property type="entry name" value="STAS domain"/>
    <property type="match status" value="1"/>
</dbReference>
<dbReference type="CDD" id="cd07043">
    <property type="entry name" value="STAS_anti-anti-sigma_factors"/>
    <property type="match status" value="1"/>
</dbReference>
<protein>
    <submittedName>
        <fullName evidence="1">Uncharacterized protein</fullName>
    </submittedName>
</protein>
<keyword evidence="2" id="KW-1185">Reference proteome</keyword>
<evidence type="ECO:0000313" key="2">
    <source>
        <dbReference type="Proteomes" id="UP000466931"/>
    </source>
</evidence>
<dbReference type="InterPro" id="IPR036513">
    <property type="entry name" value="STAS_dom_sf"/>
</dbReference>